<dbReference type="PRINTS" id="PR00111">
    <property type="entry name" value="ABHYDROLASE"/>
</dbReference>
<evidence type="ECO:0000313" key="3">
    <source>
        <dbReference type="Proteomes" id="UP000235786"/>
    </source>
</evidence>
<protein>
    <submittedName>
        <fullName evidence="2">Alpha/beta hydrolase fold protein</fullName>
    </submittedName>
</protein>
<dbReference type="AlphaFoldDB" id="A0A2J6S7Y9"/>
<dbReference type="Gene3D" id="3.40.50.1820">
    <property type="entry name" value="alpha/beta hydrolase"/>
    <property type="match status" value="1"/>
</dbReference>
<organism evidence="2 3">
    <name type="scientific">Hyaloscypha variabilis (strain UAMH 11265 / GT02V1 / F)</name>
    <name type="common">Meliniomyces variabilis</name>
    <dbReference type="NCBI Taxonomy" id="1149755"/>
    <lineage>
        <taxon>Eukaryota</taxon>
        <taxon>Fungi</taxon>
        <taxon>Dikarya</taxon>
        <taxon>Ascomycota</taxon>
        <taxon>Pezizomycotina</taxon>
        <taxon>Leotiomycetes</taxon>
        <taxon>Helotiales</taxon>
        <taxon>Hyaloscyphaceae</taxon>
        <taxon>Hyaloscypha</taxon>
        <taxon>Hyaloscypha variabilis</taxon>
    </lineage>
</organism>
<evidence type="ECO:0000313" key="2">
    <source>
        <dbReference type="EMBL" id="PMD46885.1"/>
    </source>
</evidence>
<feature type="domain" description="AB hydrolase-1" evidence="1">
    <location>
        <begin position="20"/>
        <end position="248"/>
    </location>
</feature>
<keyword evidence="3" id="KW-1185">Reference proteome</keyword>
<proteinExistence type="predicted"/>
<dbReference type="EMBL" id="KZ613939">
    <property type="protein sequence ID" value="PMD46885.1"/>
    <property type="molecule type" value="Genomic_DNA"/>
</dbReference>
<dbReference type="InterPro" id="IPR000073">
    <property type="entry name" value="AB_hydrolase_1"/>
</dbReference>
<gene>
    <name evidence="2" type="ORF">L207DRAFT_507727</name>
</gene>
<dbReference type="OrthoDB" id="408373at2759"/>
<dbReference type="PANTHER" id="PTHR46438">
    <property type="entry name" value="ALPHA/BETA-HYDROLASES SUPERFAMILY PROTEIN"/>
    <property type="match status" value="1"/>
</dbReference>
<dbReference type="GO" id="GO:0016787">
    <property type="term" value="F:hydrolase activity"/>
    <property type="evidence" value="ECO:0007669"/>
    <property type="project" value="UniProtKB-KW"/>
</dbReference>
<name>A0A2J6S7Y9_HYAVF</name>
<evidence type="ECO:0000259" key="1">
    <source>
        <dbReference type="Pfam" id="PF00561"/>
    </source>
</evidence>
<dbReference type="PANTHER" id="PTHR46438:SF11">
    <property type="entry name" value="LIPASE-RELATED"/>
    <property type="match status" value="1"/>
</dbReference>
<sequence length="268" mass="29129">MPSISTRAGDVSYSNRGSGPPIILLHATLHTSHDFDSIIPQLSLRHQVIAVDWPWHGASSHPKDLHPTAPLFADVLEDIVNSLNLPPAVFIGNSVGGFASARLAITHPEKVKGLVLVNSGGFVPWTFFLRTLTRPLGIPWVNKLITPSMVWKYMLPQNDVDKAISEEVSALAKTAEGSKIAASIWASFLSPEHDLRSQAKDVKAPTLVVWGKNDPVNPLNVGVATQKSIEGSRLEVLDTGHVVFASKPDEFLEIVVPFIDECFGKNRA</sequence>
<dbReference type="STRING" id="1149755.A0A2J6S7Y9"/>
<dbReference type="InterPro" id="IPR029058">
    <property type="entry name" value="AB_hydrolase_fold"/>
</dbReference>
<dbReference type="SUPFAM" id="SSF53474">
    <property type="entry name" value="alpha/beta-Hydrolases"/>
    <property type="match status" value="1"/>
</dbReference>
<reference evidence="2 3" key="1">
    <citation type="submission" date="2016-04" db="EMBL/GenBank/DDBJ databases">
        <title>A degradative enzymes factory behind the ericoid mycorrhizal symbiosis.</title>
        <authorList>
            <consortium name="DOE Joint Genome Institute"/>
            <person name="Martino E."/>
            <person name="Morin E."/>
            <person name="Grelet G."/>
            <person name="Kuo A."/>
            <person name="Kohler A."/>
            <person name="Daghino S."/>
            <person name="Barry K."/>
            <person name="Choi C."/>
            <person name="Cichocki N."/>
            <person name="Clum A."/>
            <person name="Copeland A."/>
            <person name="Hainaut M."/>
            <person name="Haridas S."/>
            <person name="Labutti K."/>
            <person name="Lindquist E."/>
            <person name="Lipzen A."/>
            <person name="Khouja H.-R."/>
            <person name="Murat C."/>
            <person name="Ohm R."/>
            <person name="Olson A."/>
            <person name="Spatafora J."/>
            <person name="Veneault-Fourrey C."/>
            <person name="Henrissat B."/>
            <person name="Grigoriev I."/>
            <person name="Martin F."/>
            <person name="Perotto S."/>
        </authorList>
    </citation>
    <scope>NUCLEOTIDE SEQUENCE [LARGE SCALE GENOMIC DNA]</scope>
    <source>
        <strain evidence="2 3">F</strain>
    </source>
</reference>
<accession>A0A2J6S7Y9</accession>
<keyword evidence="2" id="KW-0378">Hydrolase</keyword>
<dbReference type="Proteomes" id="UP000235786">
    <property type="component" value="Unassembled WGS sequence"/>
</dbReference>
<dbReference type="Pfam" id="PF00561">
    <property type="entry name" value="Abhydrolase_1"/>
    <property type="match status" value="1"/>
</dbReference>